<keyword evidence="3" id="KW-1185">Reference proteome</keyword>
<protein>
    <submittedName>
        <fullName evidence="2 4">Uncharacterized protein</fullName>
    </submittedName>
</protein>
<proteinExistence type="predicted"/>
<reference evidence="2 3" key="2">
    <citation type="submission" date="2018-11" db="EMBL/GenBank/DDBJ databases">
        <authorList>
            <consortium name="Pathogen Informatics"/>
        </authorList>
    </citation>
    <scope>NUCLEOTIDE SEQUENCE [LARGE SCALE GENOMIC DNA]</scope>
</reference>
<feature type="compositionally biased region" description="Basic and acidic residues" evidence="1">
    <location>
        <begin position="335"/>
        <end position="345"/>
    </location>
</feature>
<feature type="region of interest" description="Disordered" evidence="1">
    <location>
        <begin position="317"/>
        <end position="345"/>
    </location>
</feature>
<feature type="compositionally biased region" description="Polar residues" evidence="1">
    <location>
        <begin position="147"/>
        <end position="156"/>
    </location>
</feature>
<dbReference type="WBParaSite" id="SBAD_0000881801-mRNA-1">
    <property type="protein sequence ID" value="SBAD_0000881801-mRNA-1"/>
    <property type="gene ID" value="SBAD_0000881801"/>
</dbReference>
<evidence type="ECO:0000313" key="4">
    <source>
        <dbReference type="WBParaSite" id="SBAD_0000881801-mRNA-1"/>
    </source>
</evidence>
<feature type="region of interest" description="Disordered" evidence="1">
    <location>
        <begin position="187"/>
        <end position="236"/>
    </location>
</feature>
<evidence type="ECO:0000256" key="1">
    <source>
        <dbReference type="SAM" id="MobiDB-lite"/>
    </source>
</evidence>
<dbReference type="AlphaFoldDB" id="A0A183IY09"/>
<evidence type="ECO:0000313" key="2">
    <source>
        <dbReference type="EMBL" id="VDP17534.1"/>
    </source>
</evidence>
<name>A0A183IY09_9BILA</name>
<evidence type="ECO:0000313" key="3">
    <source>
        <dbReference type="Proteomes" id="UP000270296"/>
    </source>
</evidence>
<dbReference type="EMBL" id="UZAM01011669">
    <property type="protein sequence ID" value="VDP17534.1"/>
    <property type="molecule type" value="Genomic_DNA"/>
</dbReference>
<feature type="region of interest" description="Disordered" evidence="1">
    <location>
        <begin position="147"/>
        <end position="175"/>
    </location>
</feature>
<organism evidence="4">
    <name type="scientific">Soboliphyme baturini</name>
    <dbReference type="NCBI Taxonomy" id="241478"/>
    <lineage>
        <taxon>Eukaryota</taxon>
        <taxon>Metazoa</taxon>
        <taxon>Ecdysozoa</taxon>
        <taxon>Nematoda</taxon>
        <taxon>Enoplea</taxon>
        <taxon>Dorylaimia</taxon>
        <taxon>Dioctophymatida</taxon>
        <taxon>Dioctophymatoidea</taxon>
        <taxon>Soboliphymatidae</taxon>
        <taxon>Soboliphyme</taxon>
    </lineage>
</organism>
<sequence length="345" mass="36812">MNSGPRPVLSLLQEFVAHIPPQAKNAKADTIDDPLSMPSFVSHNSVSDTVKLDDLQITLQTDSQDEIEAVASEQSKSVGVLRSVDKVVATNKGEAPDISPVQDVFVGAEETFVGATSDLDVSTTSPNDMIAEVDATTAGQAINVSQIAPESTTAGSNEVAVKTEDEETPGEQRDHDYVADNFHAEGIGSETDADDSGTESCKSPDSHACSRPVHNGTVAEAQKSARTNSEPEWEAGFDPQLEKQLKSLRSFHLNLDSNISQKPTLPIVILERVDDSAISGGDVSAVKPQRNKSADDYDEDCTTGCECFDEVTEREKTLGIIGSPDENIPDLESETAPKSDDPKGK</sequence>
<gene>
    <name evidence="2" type="ORF">SBAD_LOCUS8507</name>
</gene>
<reference evidence="4" key="1">
    <citation type="submission" date="2016-06" db="UniProtKB">
        <authorList>
            <consortium name="WormBaseParasite"/>
        </authorList>
    </citation>
    <scope>IDENTIFICATION</scope>
</reference>
<dbReference type="Proteomes" id="UP000270296">
    <property type="component" value="Unassembled WGS sequence"/>
</dbReference>
<accession>A0A183IY09</accession>